<name>A0ABN8ELS1_9GAMM</name>
<evidence type="ECO:0000313" key="2">
    <source>
        <dbReference type="Proteomes" id="UP000838100"/>
    </source>
</evidence>
<protein>
    <submittedName>
        <fullName evidence="1">Uncharacterized protein</fullName>
    </submittedName>
</protein>
<dbReference type="Proteomes" id="UP000838100">
    <property type="component" value="Unassembled WGS sequence"/>
</dbReference>
<comment type="caution">
    <text evidence="1">The sequence shown here is derived from an EMBL/GenBank/DDBJ whole genome shotgun (WGS) entry which is preliminary data.</text>
</comment>
<gene>
    <name evidence="1" type="ORF">SIN8267_01147</name>
</gene>
<proteinExistence type="predicted"/>
<reference evidence="1" key="1">
    <citation type="submission" date="2021-12" db="EMBL/GenBank/DDBJ databases">
        <authorList>
            <person name="Rodrigo-Torres L."/>
            <person name="Arahal R. D."/>
            <person name="Lucena T."/>
        </authorList>
    </citation>
    <scope>NUCLEOTIDE SEQUENCE</scope>
    <source>
        <strain evidence="1">CECT 8267</strain>
    </source>
</reference>
<sequence length="29" mass="2973">MQDLTPLILAIPARASADTTTENAASTSL</sequence>
<evidence type="ECO:0000313" key="1">
    <source>
        <dbReference type="EMBL" id="CAH0991046.1"/>
    </source>
</evidence>
<accession>A0ABN8ELS1</accession>
<keyword evidence="2" id="KW-1185">Reference proteome</keyword>
<dbReference type="EMBL" id="CAKLPX010000001">
    <property type="protein sequence ID" value="CAH0991046.1"/>
    <property type="molecule type" value="Genomic_DNA"/>
</dbReference>
<organism evidence="1 2">
    <name type="scientific">Sinobacterium norvegicum</name>
    <dbReference type="NCBI Taxonomy" id="1641715"/>
    <lineage>
        <taxon>Bacteria</taxon>
        <taxon>Pseudomonadati</taxon>
        <taxon>Pseudomonadota</taxon>
        <taxon>Gammaproteobacteria</taxon>
        <taxon>Cellvibrionales</taxon>
        <taxon>Spongiibacteraceae</taxon>
        <taxon>Sinobacterium</taxon>
    </lineage>
</organism>